<dbReference type="PANTHER" id="PTHR43355:SF2">
    <property type="entry name" value="FLAVIN REDUCTASE (NADPH)"/>
    <property type="match status" value="1"/>
</dbReference>
<dbReference type="AlphaFoldDB" id="A0A0A6VNG6"/>
<dbReference type="GO" id="GO:0004074">
    <property type="term" value="F:biliverdin reductase [NAD(P)H] activity"/>
    <property type="evidence" value="ECO:0007669"/>
    <property type="project" value="TreeGrafter"/>
</dbReference>
<dbReference type="Gene3D" id="3.40.50.720">
    <property type="entry name" value="NAD(P)-binding Rossmann-like Domain"/>
    <property type="match status" value="1"/>
</dbReference>
<dbReference type="GO" id="GO:0042602">
    <property type="term" value="F:riboflavin reductase (NADPH) activity"/>
    <property type="evidence" value="ECO:0007669"/>
    <property type="project" value="TreeGrafter"/>
</dbReference>
<dbReference type="InterPro" id="IPR036291">
    <property type="entry name" value="NAD(P)-bd_dom_sf"/>
</dbReference>
<comment type="caution">
    <text evidence="2">The sequence shown here is derived from an EMBL/GenBank/DDBJ whole genome shotgun (WGS) entry which is preliminary data.</text>
</comment>
<proteinExistence type="predicted"/>
<reference evidence="2 3" key="1">
    <citation type="journal article" date="2003" name="Int. J. Syst. Evol. Microbiol.">
        <title>Kocuria polaris sp. nov., an orange-pigmented psychrophilic bacterium isolated from an Antarctic cyanobacterial mat sample.</title>
        <authorList>
            <person name="Reddy G.S."/>
            <person name="Prakash J.S."/>
            <person name="Prabahar V."/>
            <person name="Matsumoto G.I."/>
            <person name="Stackebrandt E."/>
            <person name="Shivaji S."/>
        </authorList>
    </citation>
    <scope>NUCLEOTIDE SEQUENCE [LARGE SCALE GENOMIC DNA]</scope>
    <source>
        <strain evidence="2 3">CMS 76or</strain>
    </source>
</reference>
<evidence type="ECO:0000313" key="2">
    <source>
        <dbReference type="EMBL" id="KHD96615.1"/>
    </source>
</evidence>
<dbReference type="EMBL" id="JSUH01000014">
    <property type="protein sequence ID" value="KHD96615.1"/>
    <property type="molecule type" value="Genomic_DNA"/>
</dbReference>
<dbReference type="OrthoDB" id="9771302at2"/>
<dbReference type="PANTHER" id="PTHR43355">
    <property type="entry name" value="FLAVIN REDUCTASE (NADPH)"/>
    <property type="match status" value="1"/>
</dbReference>
<accession>A0A0A6VNG6</accession>
<protein>
    <recommendedName>
        <fullName evidence="1">NAD(P)-binding domain-containing protein</fullName>
    </recommendedName>
</protein>
<keyword evidence="3" id="KW-1185">Reference proteome</keyword>
<name>A0A0A6VNG6_KOCRO</name>
<organism evidence="2 3">
    <name type="scientific">Kocuria rosea subsp. polaris</name>
    <dbReference type="NCBI Taxonomy" id="136273"/>
    <lineage>
        <taxon>Bacteria</taxon>
        <taxon>Bacillati</taxon>
        <taxon>Actinomycetota</taxon>
        <taxon>Actinomycetes</taxon>
        <taxon>Micrococcales</taxon>
        <taxon>Micrococcaceae</taxon>
        <taxon>Kocuria</taxon>
    </lineage>
</organism>
<evidence type="ECO:0000259" key="1">
    <source>
        <dbReference type="Pfam" id="PF13460"/>
    </source>
</evidence>
<dbReference type="InterPro" id="IPR016040">
    <property type="entry name" value="NAD(P)-bd_dom"/>
</dbReference>
<dbReference type="InterPro" id="IPR051606">
    <property type="entry name" value="Polyketide_Oxido-like"/>
</dbReference>
<evidence type="ECO:0000313" key="3">
    <source>
        <dbReference type="Proteomes" id="UP000030466"/>
    </source>
</evidence>
<dbReference type="RefSeq" id="WP_035929034.1">
    <property type="nucleotide sequence ID" value="NZ_JSUH01000014.1"/>
</dbReference>
<feature type="domain" description="NAD(P)-binding" evidence="1">
    <location>
        <begin position="7"/>
        <end position="198"/>
    </location>
</feature>
<dbReference type="SUPFAM" id="SSF51735">
    <property type="entry name" value="NAD(P)-binding Rossmann-fold domains"/>
    <property type="match status" value="1"/>
</dbReference>
<dbReference type="Proteomes" id="UP000030466">
    <property type="component" value="Unassembled WGS sequence"/>
</dbReference>
<gene>
    <name evidence="2" type="ORF">GY22_14200</name>
</gene>
<dbReference type="Pfam" id="PF13460">
    <property type="entry name" value="NAD_binding_10"/>
    <property type="match status" value="1"/>
</dbReference>
<sequence length="212" mass="23061">MKVVVFGADTDVGRETVTDLVFRGHRVSAVLTDPAQAPAEWADRVHLRVGDPLDAAVIDAAVADNEVVIDVLCAARSRRRPNLTVDATRAIVDSMAGHGRTRYIGLQPATLVDHTRYPDTWRRTARLLWQGWCPQLCREAAADFHAIASSALSWTLVRHAPLTDGPVRGVRHVGMTHRDVVGPSITRADTARFLAAQALETTYICAAPAISN</sequence>